<name>A0A932M1L2_UNCTE</name>
<dbReference type="SUPFAM" id="SSF100950">
    <property type="entry name" value="NagB/RpiA/CoA transferase-like"/>
    <property type="match status" value="1"/>
</dbReference>
<dbReference type="InterPro" id="IPR024185">
    <property type="entry name" value="FTHF_cligase-like_sf"/>
</dbReference>
<proteinExistence type="predicted"/>
<dbReference type="PANTHER" id="PTHR43682">
    <property type="entry name" value="LACTATE UTILIZATION PROTEIN C"/>
    <property type="match status" value="1"/>
</dbReference>
<dbReference type="EMBL" id="JACPSX010000214">
    <property type="protein sequence ID" value="MBI3015595.1"/>
    <property type="molecule type" value="Genomic_DNA"/>
</dbReference>
<dbReference type="Proteomes" id="UP000741360">
    <property type="component" value="Unassembled WGS sequence"/>
</dbReference>
<dbReference type="InterPro" id="IPR003741">
    <property type="entry name" value="LUD_dom"/>
</dbReference>
<dbReference type="Gene3D" id="3.40.50.10420">
    <property type="entry name" value="NagB/RpiA/CoA transferase-like"/>
    <property type="match status" value="1"/>
</dbReference>
<protein>
    <submittedName>
        <fullName evidence="2">Lactate utilization protein</fullName>
    </submittedName>
</protein>
<dbReference type="PANTHER" id="PTHR43682:SF1">
    <property type="entry name" value="LACTATE UTILIZATION PROTEIN C"/>
    <property type="match status" value="1"/>
</dbReference>
<gene>
    <name evidence="2" type="ORF">HYY65_11185</name>
</gene>
<sequence length="223" mass="23509">MDRDQFIANVRSAVEAVSRRSHELASPVRRRDGGPAGEDRFLLFRDCLEFAGGQAHRAAGSEKLREILGQIIAGRNRLVAWGEDLPAGTRQVLSEFGVEWLPPLTLSPSNAEQGIPPSITEAQVGITGALLGVAETGSVVLASRPGENLLIASLSSIHVVLLGIDQLVVTLGDAFVRVPAMFPEGLPGNVAFISGPSRSADIEQSLAIGAHGPMEVHVIVISS</sequence>
<evidence type="ECO:0000259" key="1">
    <source>
        <dbReference type="Pfam" id="PF02589"/>
    </source>
</evidence>
<dbReference type="AlphaFoldDB" id="A0A932M1L2"/>
<dbReference type="Pfam" id="PF02589">
    <property type="entry name" value="LUD_dom"/>
    <property type="match status" value="1"/>
</dbReference>
<accession>A0A932M1L2</accession>
<evidence type="ECO:0000313" key="3">
    <source>
        <dbReference type="Proteomes" id="UP000741360"/>
    </source>
</evidence>
<feature type="domain" description="LUD" evidence="1">
    <location>
        <begin position="47"/>
        <end position="221"/>
    </location>
</feature>
<evidence type="ECO:0000313" key="2">
    <source>
        <dbReference type="EMBL" id="MBI3015595.1"/>
    </source>
</evidence>
<organism evidence="2 3">
    <name type="scientific">Tectimicrobiota bacterium</name>
    <dbReference type="NCBI Taxonomy" id="2528274"/>
    <lineage>
        <taxon>Bacteria</taxon>
        <taxon>Pseudomonadati</taxon>
        <taxon>Nitrospinota/Tectimicrobiota group</taxon>
        <taxon>Candidatus Tectimicrobiota</taxon>
    </lineage>
</organism>
<dbReference type="InterPro" id="IPR037171">
    <property type="entry name" value="NagB/RpiA_transferase-like"/>
</dbReference>
<reference evidence="2" key="1">
    <citation type="submission" date="2020-07" db="EMBL/GenBank/DDBJ databases">
        <title>Huge and variable diversity of episymbiotic CPR bacteria and DPANN archaea in groundwater ecosystems.</title>
        <authorList>
            <person name="He C.Y."/>
            <person name="Keren R."/>
            <person name="Whittaker M."/>
            <person name="Farag I.F."/>
            <person name="Doudna J."/>
            <person name="Cate J.H.D."/>
            <person name="Banfield J.F."/>
        </authorList>
    </citation>
    <scope>NUCLEOTIDE SEQUENCE</scope>
    <source>
        <strain evidence="2">NC_groundwater_717_Ag_S-0.2um_59_8</strain>
    </source>
</reference>
<comment type="caution">
    <text evidence="2">The sequence shown here is derived from an EMBL/GenBank/DDBJ whole genome shotgun (WGS) entry which is preliminary data.</text>
</comment>